<dbReference type="Pfam" id="PF03328">
    <property type="entry name" value="HpcH_HpaI"/>
    <property type="match status" value="2"/>
</dbReference>
<dbReference type="Proteomes" id="UP000092213">
    <property type="component" value="Chromosome"/>
</dbReference>
<dbReference type="Gene3D" id="3.20.20.60">
    <property type="entry name" value="Phosphoenolpyruvate-binding domains"/>
    <property type="match status" value="1"/>
</dbReference>
<evidence type="ECO:0000256" key="3">
    <source>
        <dbReference type="ARBA" id="ARBA00022842"/>
    </source>
</evidence>
<dbReference type="SUPFAM" id="SSF51621">
    <property type="entry name" value="Phosphoenolpyruvate/pyruvate domain"/>
    <property type="match status" value="1"/>
</dbReference>
<keyword evidence="3 5" id="KW-0460">Magnesium</keyword>
<dbReference type="PANTHER" id="PTHR32308">
    <property type="entry name" value="LYASE BETA SUBUNIT, PUTATIVE (AFU_ORTHOLOGUE AFUA_4G13030)-RELATED"/>
    <property type="match status" value="1"/>
</dbReference>
<dbReference type="STRING" id="463025.BAU08_25560"/>
<reference evidence="7 8" key="1">
    <citation type="submission" date="2016-06" db="EMBL/GenBank/DDBJ databases">
        <title>Complete genome sequences of Bordetella bronchialis and Bordetella flabilis.</title>
        <authorList>
            <person name="LiPuma J.J."/>
            <person name="Spilker T."/>
        </authorList>
    </citation>
    <scope>NUCLEOTIDE SEQUENCE [LARGE SCALE GENOMIC DNA]</scope>
    <source>
        <strain evidence="7 8">AU17976</strain>
    </source>
</reference>
<evidence type="ECO:0000256" key="2">
    <source>
        <dbReference type="ARBA" id="ARBA00022723"/>
    </source>
</evidence>
<evidence type="ECO:0000256" key="5">
    <source>
        <dbReference type="PIRSR" id="PIRSR015582-2"/>
    </source>
</evidence>
<dbReference type="EMBL" id="CP016171">
    <property type="protein sequence ID" value="ANN74276.1"/>
    <property type="molecule type" value="Genomic_DNA"/>
</dbReference>
<feature type="domain" description="HpcH/HpaI aldolase/citrate lyase" evidence="6">
    <location>
        <begin position="96"/>
        <end position="260"/>
    </location>
</feature>
<organism evidence="7 8">
    <name type="scientific">Bordetella bronchialis</name>
    <dbReference type="NCBI Taxonomy" id="463025"/>
    <lineage>
        <taxon>Bacteria</taxon>
        <taxon>Pseudomonadati</taxon>
        <taxon>Pseudomonadota</taxon>
        <taxon>Betaproteobacteria</taxon>
        <taxon>Burkholderiales</taxon>
        <taxon>Alcaligenaceae</taxon>
        <taxon>Bordetella</taxon>
    </lineage>
</organism>
<feature type="binding site" evidence="4">
    <location>
        <position position="104"/>
    </location>
    <ligand>
        <name>substrate</name>
    </ligand>
</feature>
<dbReference type="InterPro" id="IPR011206">
    <property type="entry name" value="Citrate_lyase_beta/mcl1/mcl2"/>
</dbReference>
<dbReference type="GO" id="GO:0006107">
    <property type="term" value="P:oxaloacetate metabolic process"/>
    <property type="evidence" value="ECO:0007669"/>
    <property type="project" value="TreeGrafter"/>
</dbReference>
<proteinExistence type="predicted"/>
<dbReference type="InterPro" id="IPR040442">
    <property type="entry name" value="Pyrv_kinase-like_dom_sf"/>
</dbReference>
<keyword evidence="2 5" id="KW-0479">Metal-binding</keyword>
<evidence type="ECO:0000256" key="1">
    <source>
        <dbReference type="ARBA" id="ARBA00001946"/>
    </source>
</evidence>
<dbReference type="InterPro" id="IPR005000">
    <property type="entry name" value="Aldolase/citrate-lyase_domain"/>
</dbReference>
<feature type="domain" description="HpcH/HpaI aldolase/citrate lyase" evidence="6">
    <location>
        <begin position="19"/>
        <end position="73"/>
    </location>
</feature>
<sequence length="330" mass="34872">MSARIAKEAGAGPAPRLRRTLLMTPGNREDRLRKAATYGADVLVYDLEDGVPPAQKAEARRCVAAVLRQAPAASSLPGPPAADADRLSATPGGNRAPPLEYCVRINALDTPYGADDLAALPFDRLDSIMVPKVESADMLRAVDARLLALHADRGRDRPIELIALIETPRGVLRALDIADAVPRTSALFFGSGDYTSALGAAVTEATLHYPRATIAAAAAAAGLQAIDAAYFQDVKNAQATREDAVVARAMGYAGKVVFHPNQVDVVNDIFSPTEAEIEHAARLVAAYDAQIARGHGTSVMDGAFVAVDLIPPARRLLRLAHAIAKRKPTP</sequence>
<name>A0A193G4A1_9BORD</name>
<evidence type="ECO:0000256" key="4">
    <source>
        <dbReference type="PIRSR" id="PIRSR015582-1"/>
    </source>
</evidence>
<dbReference type="GO" id="GO:0003824">
    <property type="term" value="F:catalytic activity"/>
    <property type="evidence" value="ECO:0007669"/>
    <property type="project" value="InterPro"/>
</dbReference>
<gene>
    <name evidence="7" type="ORF">BAU08_25560</name>
</gene>
<feature type="binding site" evidence="4">
    <location>
        <position position="166"/>
    </location>
    <ligand>
        <name>substrate</name>
    </ligand>
</feature>
<dbReference type="GO" id="GO:0000287">
    <property type="term" value="F:magnesium ion binding"/>
    <property type="evidence" value="ECO:0007669"/>
    <property type="project" value="TreeGrafter"/>
</dbReference>
<comment type="cofactor">
    <cofactor evidence="1">
        <name>Mg(2+)</name>
        <dbReference type="ChEBI" id="CHEBI:18420"/>
    </cofactor>
</comment>
<evidence type="ECO:0000259" key="6">
    <source>
        <dbReference type="Pfam" id="PF03328"/>
    </source>
</evidence>
<feature type="binding site" evidence="5">
    <location>
        <position position="166"/>
    </location>
    <ligand>
        <name>Mg(2+)</name>
        <dbReference type="ChEBI" id="CHEBI:18420"/>
    </ligand>
</feature>
<protein>
    <recommendedName>
        <fullName evidence="6">HpcH/HpaI aldolase/citrate lyase domain-containing protein</fullName>
    </recommendedName>
</protein>
<accession>A0A193G4A1</accession>
<feature type="binding site" evidence="5">
    <location>
        <position position="193"/>
    </location>
    <ligand>
        <name>Mg(2+)</name>
        <dbReference type="ChEBI" id="CHEBI:18420"/>
    </ligand>
</feature>
<dbReference type="PIRSF" id="PIRSF015582">
    <property type="entry name" value="Cit_lyase_B"/>
    <property type="match status" value="1"/>
</dbReference>
<evidence type="ECO:0000313" key="8">
    <source>
        <dbReference type="Proteomes" id="UP000092213"/>
    </source>
</evidence>
<dbReference type="RefSeq" id="WP_066672299.1">
    <property type="nucleotide sequence ID" value="NZ_CP016171.1"/>
</dbReference>
<dbReference type="AlphaFoldDB" id="A0A193G4A1"/>
<dbReference type="InterPro" id="IPR015813">
    <property type="entry name" value="Pyrv/PenolPyrv_kinase-like_dom"/>
</dbReference>
<dbReference type="PANTHER" id="PTHR32308:SF0">
    <property type="entry name" value="HPCH_HPAI ALDOLASE_CITRATE LYASE DOMAIN-CONTAINING PROTEIN"/>
    <property type="match status" value="1"/>
</dbReference>
<evidence type="ECO:0000313" key="7">
    <source>
        <dbReference type="EMBL" id="ANN74276.1"/>
    </source>
</evidence>